<dbReference type="GO" id="GO:0070813">
    <property type="term" value="P:hydrogen sulfide metabolic process"/>
    <property type="evidence" value="ECO:0007669"/>
    <property type="project" value="TreeGrafter"/>
</dbReference>
<dbReference type="EC" id="3.1.2.6" evidence="3"/>
<protein>
    <submittedName>
        <fullName evidence="3">Beta-lactamase domain-containing protein (GloB)</fullName>
        <ecNumber evidence="3">3.1.2.6</ecNumber>
    </submittedName>
</protein>
<keyword evidence="1" id="KW-0479">Metal-binding</keyword>
<evidence type="ECO:0000256" key="1">
    <source>
        <dbReference type="ARBA" id="ARBA00022723"/>
    </source>
</evidence>
<dbReference type="CDD" id="cd07724">
    <property type="entry name" value="POD-like_MBL-fold"/>
    <property type="match status" value="1"/>
</dbReference>
<gene>
    <name evidence="3" type="primary">gloB</name>
</gene>
<dbReference type="InterPro" id="IPR036866">
    <property type="entry name" value="RibonucZ/Hydroxyglut_hydro"/>
</dbReference>
<keyword evidence="3" id="KW-0378">Hydrolase</keyword>
<dbReference type="SUPFAM" id="SSF56281">
    <property type="entry name" value="Metallo-hydrolase/oxidoreductase"/>
    <property type="match status" value="1"/>
</dbReference>
<dbReference type="GO" id="GO:0050313">
    <property type="term" value="F:sulfur dioxygenase activity"/>
    <property type="evidence" value="ECO:0007669"/>
    <property type="project" value="InterPro"/>
</dbReference>
<sequence length="212" mass="24253">MEFMQIIVGNMKNFTYIVGDSKTRNGFIIDPSYDIDKVITAVRKLDLNIKYIFNTHSHWDHTIGNKEAVQRTGGQICAHSSAPTNKDRSLKDKEVIKLDALTLRIMHTPGHTPDGICYLLSDKTDTKKNYLFTGDTLFVGGCGRTDLPGGKDEDLFKSFQKIMKLDDHVKICPGHDYGSRLISSIRYEKRHNSYLQFENKEEFKTVMRTANR</sequence>
<name>A0A075H5S2_9ARCH</name>
<dbReference type="Pfam" id="PF00753">
    <property type="entry name" value="Lactamase_B"/>
    <property type="match status" value="1"/>
</dbReference>
<dbReference type="GO" id="GO:0006749">
    <property type="term" value="P:glutathione metabolic process"/>
    <property type="evidence" value="ECO:0007669"/>
    <property type="project" value="InterPro"/>
</dbReference>
<accession>A0A075H5S2</accession>
<feature type="domain" description="Metallo-beta-lactamase" evidence="2">
    <location>
        <begin position="12"/>
        <end position="175"/>
    </location>
</feature>
<dbReference type="EMBL" id="KF900925">
    <property type="protein sequence ID" value="AIF11716.1"/>
    <property type="molecule type" value="Genomic_DNA"/>
</dbReference>
<dbReference type="Gene3D" id="3.60.15.10">
    <property type="entry name" value="Ribonuclease Z/Hydroxyacylglutathione hydrolase-like"/>
    <property type="match status" value="1"/>
</dbReference>
<evidence type="ECO:0000259" key="2">
    <source>
        <dbReference type="SMART" id="SM00849"/>
    </source>
</evidence>
<dbReference type="InterPro" id="IPR001279">
    <property type="entry name" value="Metallo-B-lactamas"/>
</dbReference>
<organism evidence="3">
    <name type="scientific">uncultured marine thaumarchaeote KM3_53_E01</name>
    <dbReference type="NCBI Taxonomy" id="1456183"/>
    <lineage>
        <taxon>Archaea</taxon>
        <taxon>Nitrososphaerota</taxon>
        <taxon>environmental samples</taxon>
    </lineage>
</organism>
<dbReference type="AlphaFoldDB" id="A0A075H5S2"/>
<dbReference type="PANTHER" id="PTHR43084:SF1">
    <property type="entry name" value="PERSULFIDE DIOXYGENASE ETHE1, MITOCHONDRIAL"/>
    <property type="match status" value="1"/>
</dbReference>
<dbReference type="GO" id="GO:0004416">
    <property type="term" value="F:hydroxyacylglutathione hydrolase activity"/>
    <property type="evidence" value="ECO:0007669"/>
    <property type="project" value="UniProtKB-EC"/>
</dbReference>
<dbReference type="InterPro" id="IPR044528">
    <property type="entry name" value="POD-like_MBL-fold"/>
</dbReference>
<proteinExistence type="predicted"/>
<dbReference type="GO" id="GO:0046872">
    <property type="term" value="F:metal ion binding"/>
    <property type="evidence" value="ECO:0007669"/>
    <property type="project" value="UniProtKB-KW"/>
</dbReference>
<reference evidence="3" key="1">
    <citation type="journal article" date="2014" name="Genome Biol. Evol.">
        <title>Pangenome evidence for extensive interdomain horizontal transfer affecting lineage core and shell genes in uncultured planktonic thaumarchaeota and euryarchaeota.</title>
        <authorList>
            <person name="Deschamps P."/>
            <person name="Zivanovic Y."/>
            <person name="Moreira D."/>
            <person name="Rodriguez-Valera F."/>
            <person name="Lopez-Garcia P."/>
        </authorList>
    </citation>
    <scope>NUCLEOTIDE SEQUENCE</scope>
</reference>
<dbReference type="InterPro" id="IPR051682">
    <property type="entry name" value="Mito_Persulfide_Diox"/>
</dbReference>
<evidence type="ECO:0000313" key="3">
    <source>
        <dbReference type="EMBL" id="AIF11716.1"/>
    </source>
</evidence>
<dbReference type="PANTHER" id="PTHR43084">
    <property type="entry name" value="PERSULFIDE DIOXYGENASE ETHE1"/>
    <property type="match status" value="1"/>
</dbReference>
<dbReference type="SMART" id="SM00849">
    <property type="entry name" value="Lactamase_B"/>
    <property type="match status" value="1"/>
</dbReference>